<dbReference type="GO" id="GO:0009977">
    <property type="term" value="F:proton motive force dependent protein transmembrane transporter activity"/>
    <property type="evidence" value="ECO:0007669"/>
    <property type="project" value="TreeGrafter"/>
</dbReference>
<keyword evidence="5" id="KW-0653">Protein transport</keyword>
<dbReference type="AlphaFoldDB" id="A0A1B1ANM6"/>
<dbReference type="GO" id="GO:0065002">
    <property type="term" value="P:intracellular protein transmembrane transport"/>
    <property type="evidence" value="ECO:0007669"/>
    <property type="project" value="TreeGrafter"/>
</dbReference>
<dbReference type="GO" id="GO:0033281">
    <property type="term" value="C:TAT protein transport complex"/>
    <property type="evidence" value="ECO:0007669"/>
    <property type="project" value="UniProtKB-UniRule"/>
</dbReference>
<dbReference type="HAMAP" id="MF_00902">
    <property type="entry name" value="TatC"/>
    <property type="match status" value="1"/>
</dbReference>
<dbReference type="STRING" id="1759059.ATE48_18300"/>
<dbReference type="KEGG" id="cbot:ATE48_18300"/>
<keyword evidence="5" id="KW-0811">Translocation</keyword>
<evidence type="ECO:0000256" key="3">
    <source>
        <dbReference type="ARBA" id="ARBA00022989"/>
    </source>
</evidence>
<accession>A0A1B1ANM6</accession>
<dbReference type="PROSITE" id="PS01218">
    <property type="entry name" value="TATC"/>
    <property type="match status" value="1"/>
</dbReference>
<dbReference type="FunCoup" id="A0A1B1ANM6">
    <property type="interactions" value="472"/>
</dbReference>
<keyword evidence="3 5" id="KW-1133">Transmembrane helix</keyword>
<dbReference type="Pfam" id="PF00902">
    <property type="entry name" value="TatC"/>
    <property type="match status" value="1"/>
</dbReference>
<name>A0A1B1ANM6_9PROT</name>
<dbReference type="OrthoDB" id="9777044at2"/>
<feature type="transmembrane region" description="Helical" evidence="5">
    <location>
        <begin position="218"/>
        <end position="239"/>
    </location>
</feature>
<dbReference type="NCBIfam" id="TIGR00945">
    <property type="entry name" value="tatC"/>
    <property type="match status" value="1"/>
</dbReference>
<dbReference type="Proteomes" id="UP000092498">
    <property type="component" value="Chromosome"/>
</dbReference>
<organism evidence="6 7">
    <name type="scientific">Candidatus Viadribacter manganicus</name>
    <dbReference type="NCBI Taxonomy" id="1759059"/>
    <lineage>
        <taxon>Bacteria</taxon>
        <taxon>Pseudomonadati</taxon>
        <taxon>Pseudomonadota</taxon>
        <taxon>Alphaproteobacteria</taxon>
        <taxon>Hyphomonadales</taxon>
        <taxon>Hyphomonadaceae</taxon>
        <taxon>Candidatus Viadribacter</taxon>
    </lineage>
</organism>
<feature type="transmembrane region" description="Helical" evidence="5">
    <location>
        <begin position="12"/>
        <end position="29"/>
    </location>
</feature>
<dbReference type="PANTHER" id="PTHR30371:SF0">
    <property type="entry name" value="SEC-INDEPENDENT PROTEIN TRANSLOCASE PROTEIN TATC, CHLOROPLASTIC-RELATED"/>
    <property type="match status" value="1"/>
</dbReference>
<keyword evidence="5" id="KW-1003">Cell membrane</keyword>
<evidence type="ECO:0000256" key="5">
    <source>
        <dbReference type="HAMAP-Rule" id="MF_00902"/>
    </source>
</evidence>
<evidence type="ECO:0000313" key="7">
    <source>
        <dbReference type="Proteomes" id="UP000092498"/>
    </source>
</evidence>
<comment type="function">
    <text evidence="5">Part of the twin-arginine translocation (Tat) system that transports large folded proteins containing a characteristic twin-arginine motif in their signal peptide across membranes. Together with TatB, TatC is part of a receptor directly interacting with Tat signal peptides.</text>
</comment>
<proteinExistence type="inferred from homology"/>
<comment type="similarity">
    <text evidence="5">Belongs to the TatC family.</text>
</comment>
<sequence>MDHLIELRDRLMRALLCVIVGVVICFFFADQLFLFLVQPFQAAMAAQDPDAAGQAVELINTGAFGFFSVKMQIALFGGIVLAFPVIAWQAYAFIAPGLYRQERAAAAPFLIAAPVMFALGASFVFYFAMPYALQFALSQQVTSGPVHVRYLPKVEEYMGLVTTLVLAFGLMFQLPVVLSLLGRIGIVSASLLRSGRRYAIVGIAAFAALVTPNDVVSMFVMAAPVYALYEISIWIVAAIEANRARREKAEAAAAVQPPAP</sequence>
<keyword evidence="7" id="KW-1185">Reference proteome</keyword>
<feature type="transmembrane region" description="Helical" evidence="5">
    <location>
        <begin position="157"/>
        <end position="182"/>
    </location>
</feature>
<protein>
    <recommendedName>
        <fullName evidence="5">Sec-independent protein translocase protein TatC</fullName>
    </recommendedName>
</protein>
<dbReference type="InterPro" id="IPR019820">
    <property type="entry name" value="Sec-indep_translocase_CS"/>
</dbReference>
<dbReference type="PANTHER" id="PTHR30371">
    <property type="entry name" value="SEC-INDEPENDENT PROTEIN TRANSLOCASE PROTEIN TATC"/>
    <property type="match status" value="1"/>
</dbReference>
<evidence type="ECO:0000256" key="4">
    <source>
        <dbReference type="ARBA" id="ARBA00023136"/>
    </source>
</evidence>
<keyword evidence="5" id="KW-0813">Transport</keyword>
<comment type="subcellular location">
    <subcellularLocation>
        <location evidence="5">Cell membrane</location>
        <topology evidence="5">Multi-pass membrane protein</topology>
    </subcellularLocation>
    <subcellularLocation>
        <location evidence="1">Membrane</location>
        <topology evidence="1">Multi-pass membrane protein</topology>
    </subcellularLocation>
</comment>
<feature type="transmembrane region" description="Helical" evidence="5">
    <location>
        <begin position="106"/>
        <end position="128"/>
    </location>
</feature>
<feature type="transmembrane region" description="Helical" evidence="5">
    <location>
        <begin position="73"/>
        <end position="94"/>
    </location>
</feature>
<dbReference type="EMBL" id="CP013244">
    <property type="protein sequence ID" value="ANP48151.1"/>
    <property type="molecule type" value="Genomic_DNA"/>
</dbReference>
<comment type="subunit">
    <text evidence="5">The Tat system comprises two distinct complexes: a TatABC complex, containing multiple copies of TatA, TatB and TatC subunits, and a separate TatA complex, containing only TatA subunits. Substrates initially bind to the TatABC complex, which probably triggers association of the separate TatA complex to form the active translocon.</text>
</comment>
<gene>
    <name evidence="5" type="primary">tatC</name>
    <name evidence="6" type="ORF">ATE48_18300</name>
</gene>
<reference evidence="6 7" key="1">
    <citation type="submission" date="2015-11" db="EMBL/GenBank/DDBJ databases">
        <title>Whole-Genome Sequence of Candidatus Oderbacter manganicum from the National Park Lower Oder Valley, Germany.</title>
        <authorList>
            <person name="Braun B."/>
            <person name="Liere K."/>
            <person name="Szewzyk U."/>
        </authorList>
    </citation>
    <scope>NUCLEOTIDE SEQUENCE [LARGE SCALE GENOMIC DNA]</scope>
    <source>
        <strain evidence="6 7">OTSz_A_272</strain>
    </source>
</reference>
<evidence type="ECO:0000256" key="1">
    <source>
        <dbReference type="ARBA" id="ARBA00004141"/>
    </source>
</evidence>
<dbReference type="PRINTS" id="PR01840">
    <property type="entry name" value="TATCFAMILY"/>
</dbReference>
<keyword evidence="2 5" id="KW-0812">Transmembrane</keyword>
<evidence type="ECO:0000256" key="2">
    <source>
        <dbReference type="ARBA" id="ARBA00022692"/>
    </source>
</evidence>
<dbReference type="GO" id="GO:0043953">
    <property type="term" value="P:protein transport by the Tat complex"/>
    <property type="evidence" value="ECO:0007669"/>
    <property type="project" value="UniProtKB-UniRule"/>
</dbReference>
<feature type="transmembrane region" description="Helical" evidence="5">
    <location>
        <begin position="194"/>
        <end position="212"/>
    </location>
</feature>
<dbReference type="InParanoid" id="A0A1B1ANM6"/>
<dbReference type="InterPro" id="IPR002033">
    <property type="entry name" value="TatC"/>
</dbReference>
<evidence type="ECO:0000313" key="6">
    <source>
        <dbReference type="EMBL" id="ANP48151.1"/>
    </source>
</evidence>
<keyword evidence="4 5" id="KW-0472">Membrane</keyword>